<name>A0A6A4WQ88_AMPAM</name>
<sequence>MTHLHILLQVLSAFKRIHRARAEVFAGDDAALSALRINKETYMWDNVPYRDVDLPPARPGGCSDRAS</sequence>
<organism evidence="1 2">
    <name type="scientific">Amphibalanus amphitrite</name>
    <name type="common">Striped barnacle</name>
    <name type="synonym">Balanus amphitrite</name>
    <dbReference type="NCBI Taxonomy" id="1232801"/>
    <lineage>
        <taxon>Eukaryota</taxon>
        <taxon>Metazoa</taxon>
        <taxon>Ecdysozoa</taxon>
        <taxon>Arthropoda</taxon>
        <taxon>Crustacea</taxon>
        <taxon>Multicrustacea</taxon>
        <taxon>Cirripedia</taxon>
        <taxon>Thoracica</taxon>
        <taxon>Thoracicalcarea</taxon>
        <taxon>Balanomorpha</taxon>
        <taxon>Balanoidea</taxon>
        <taxon>Balanidae</taxon>
        <taxon>Amphibalaninae</taxon>
        <taxon>Amphibalanus</taxon>
    </lineage>
</organism>
<gene>
    <name evidence="1" type="ORF">FJT64_020555</name>
</gene>
<dbReference type="EMBL" id="VIIS01000507">
    <property type="protein sequence ID" value="KAF0308213.1"/>
    <property type="molecule type" value="Genomic_DNA"/>
</dbReference>
<proteinExistence type="predicted"/>
<dbReference type="Proteomes" id="UP000440578">
    <property type="component" value="Unassembled WGS sequence"/>
</dbReference>
<protein>
    <submittedName>
        <fullName evidence="1">Uncharacterized protein</fullName>
    </submittedName>
</protein>
<dbReference type="AlphaFoldDB" id="A0A6A4WQ88"/>
<comment type="caution">
    <text evidence="1">The sequence shown here is derived from an EMBL/GenBank/DDBJ whole genome shotgun (WGS) entry which is preliminary data.</text>
</comment>
<keyword evidence="2" id="KW-1185">Reference proteome</keyword>
<evidence type="ECO:0000313" key="2">
    <source>
        <dbReference type="Proteomes" id="UP000440578"/>
    </source>
</evidence>
<dbReference type="OrthoDB" id="529194at2759"/>
<evidence type="ECO:0000313" key="1">
    <source>
        <dbReference type="EMBL" id="KAF0308213.1"/>
    </source>
</evidence>
<reference evidence="1 2" key="1">
    <citation type="submission" date="2019-07" db="EMBL/GenBank/DDBJ databases">
        <title>Draft genome assembly of a fouling barnacle, Amphibalanus amphitrite (Darwin, 1854): The first reference genome for Thecostraca.</title>
        <authorList>
            <person name="Kim W."/>
        </authorList>
    </citation>
    <scope>NUCLEOTIDE SEQUENCE [LARGE SCALE GENOMIC DNA]</scope>
    <source>
        <strain evidence="1">SNU_AA5</strain>
        <tissue evidence="1">Soma without cirri and trophi</tissue>
    </source>
</reference>
<accession>A0A6A4WQ88</accession>